<feature type="transmembrane region" description="Helical" evidence="5">
    <location>
        <begin position="90"/>
        <end position="110"/>
    </location>
</feature>
<dbReference type="Proteomes" id="UP001169006">
    <property type="component" value="Unassembled WGS sequence"/>
</dbReference>
<dbReference type="SUPFAM" id="SSF103473">
    <property type="entry name" value="MFS general substrate transporter"/>
    <property type="match status" value="1"/>
</dbReference>
<sequence length="404" mass="42669">MPVFAPPALLFFCNAILVISLFTRMPTIQEGLGVDKAMLGLGILGSPLGTIIALPIAGRIADRLTPRFAAPLMLSIAACFPPLLSILPYAGFFICFVLFGFFRAIHDVAANMISTGIERQTGLKILARSHGFWSIGLLVGSLVSGFLAERGVSPFVHQTGAMAAVIGICVLVWRLLPADVGIVQETQRRSVFVLPDRIILLICIMIFGVCVCEGAIYDWGIFYLREVIRVDAQTAGILFAVFTIGMGLTRMVGDKLRGMTGPSTLVRGSAISVAVGILVLLIAHEPIAAGLAFFLIGCGVALGFPLAVATTVERGRGNVSDNLAALAMTLLIANFGVPPALGFIAEHSSLKMSFAVLLPFVALSFIMAPVAKGQLPLFLRRAVSRSHGDNAGAAPNSPQGGVRE</sequence>
<dbReference type="Pfam" id="PF07690">
    <property type="entry name" value="MFS_1"/>
    <property type="match status" value="1"/>
</dbReference>
<feature type="transmembrane region" description="Helical" evidence="5">
    <location>
        <begin position="198"/>
        <end position="222"/>
    </location>
</feature>
<feature type="transmembrane region" description="Helical" evidence="5">
    <location>
        <begin position="234"/>
        <end position="253"/>
    </location>
</feature>
<evidence type="ECO:0000256" key="4">
    <source>
        <dbReference type="ARBA" id="ARBA00023136"/>
    </source>
</evidence>
<keyword evidence="7" id="KW-1185">Reference proteome</keyword>
<proteinExistence type="predicted"/>
<keyword evidence="3 5" id="KW-1133">Transmembrane helix</keyword>
<feature type="transmembrane region" description="Helical" evidence="5">
    <location>
        <begin position="323"/>
        <end position="344"/>
    </location>
</feature>
<dbReference type="PANTHER" id="PTHR23514:SF13">
    <property type="entry name" value="INNER MEMBRANE PROTEIN YBJJ"/>
    <property type="match status" value="1"/>
</dbReference>
<feature type="transmembrane region" description="Helical" evidence="5">
    <location>
        <begin position="7"/>
        <end position="25"/>
    </location>
</feature>
<feature type="transmembrane region" description="Helical" evidence="5">
    <location>
        <begin position="160"/>
        <end position="177"/>
    </location>
</feature>
<dbReference type="InterPro" id="IPR051788">
    <property type="entry name" value="MFS_Transporter"/>
</dbReference>
<evidence type="ECO:0000256" key="2">
    <source>
        <dbReference type="ARBA" id="ARBA00022692"/>
    </source>
</evidence>
<feature type="transmembrane region" description="Helical" evidence="5">
    <location>
        <begin position="350"/>
        <end position="371"/>
    </location>
</feature>
<feature type="transmembrane region" description="Helical" evidence="5">
    <location>
        <begin position="131"/>
        <end position="148"/>
    </location>
</feature>
<feature type="transmembrane region" description="Helical" evidence="5">
    <location>
        <begin position="37"/>
        <end position="56"/>
    </location>
</feature>
<name>A0ABT8T072_9HYPH</name>
<comment type="caution">
    <text evidence="6">The sequence shown here is derived from an EMBL/GenBank/DDBJ whole genome shotgun (WGS) entry which is preliminary data.</text>
</comment>
<dbReference type="EMBL" id="JAUKWQ010000005">
    <property type="protein sequence ID" value="MDO1583668.1"/>
    <property type="molecule type" value="Genomic_DNA"/>
</dbReference>
<evidence type="ECO:0000256" key="3">
    <source>
        <dbReference type="ARBA" id="ARBA00022989"/>
    </source>
</evidence>
<dbReference type="PANTHER" id="PTHR23514">
    <property type="entry name" value="BYPASS OF STOP CODON PROTEIN 6"/>
    <property type="match status" value="1"/>
</dbReference>
<reference evidence="6" key="1">
    <citation type="journal article" date="2015" name="Int. J. Syst. Evol. Microbiol.">
        <title>Rhizobium oryzicola sp. nov., potential plant-growth-promoting endophytic bacteria isolated from rice roots.</title>
        <authorList>
            <person name="Zhang X.X."/>
            <person name="Gao J.S."/>
            <person name="Cao Y.H."/>
            <person name="Sheirdil R.A."/>
            <person name="Wang X.C."/>
            <person name="Zhang L."/>
        </authorList>
    </citation>
    <scope>NUCLEOTIDE SEQUENCE</scope>
    <source>
        <strain evidence="6">05753</strain>
    </source>
</reference>
<organism evidence="6 7">
    <name type="scientific">Rhizobium oryzicola</name>
    <dbReference type="NCBI Taxonomy" id="1232668"/>
    <lineage>
        <taxon>Bacteria</taxon>
        <taxon>Pseudomonadati</taxon>
        <taxon>Pseudomonadota</taxon>
        <taxon>Alphaproteobacteria</taxon>
        <taxon>Hyphomicrobiales</taxon>
        <taxon>Rhizobiaceae</taxon>
        <taxon>Rhizobium/Agrobacterium group</taxon>
        <taxon>Rhizobium</taxon>
    </lineage>
</organism>
<accession>A0ABT8T072</accession>
<evidence type="ECO:0000313" key="6">
    <source>
        <dbReference type="EMBL" id="MDO1583668.1"/>
    </source>
</evidence>
<evidence type="ECO:0000256" key="5">
    <source>
        <dbReference type="SAM" id="Phobius"/>
    </source>
</evidence>
<dbReference type="InterPro" id="IPR011701">
    <property type="entry name" value="MFS"/>
</dbReference>
<evidence type="ECO:0000313" key="7">
    <source>
        <dbReference type="Proteomes" id="UP001169006"/>
    </source>
</evidence>
<reference evidence="6" key="2">
    <citation type="submission" date="2023-07" db="EMBL/GenBank/DDBJ databases">
        <authorList>
            <person name="Sun H."/>
        </authorList>
    </citation>
    <scope>NUCLEOTIDE SEQUENCE</scope>
    <source>
        <strain evidence="6">05753</strain>
    </source>
</reference>
<dbReference type="InterPro" id="IPR036259">
    <property type="entry name" value="MFS_trans_sf"/>
</dbReference>
<gene>
    <name evidence="6" type="ORF">Q2T52_16395</name>
</gene>
<evidence type="ECO:0000256" key="1">
    <source>
        <dbReference type="ARBA" id="ARBA00004141"/>
    </source>
</evidence>
<dbReference type="CDD" id="cd17393">
    <property type="entry name" value="MFS_MosC_like"/>
    <property type="match status" value="1"/>
</dbReference>
<comment type="subcellular location">
    <subcellularLocation>
        <location evidence="1">Membrane</location>
        <topology evidence="1">Multi-pass membrane protein</topology>
    </subcellularLocation>
</comment>
<feature type="transmembrane region" description="Helical" evidence="5">
    <location>
        <begin position="265"/>
        <end position="283"/>
    </location>
</feature>
<keyword evidence="4 5" id="KW-0472">Membrane</keyword>
<dbReference type="RefSeq" id="WP_302077872.1">
    <property type="nucleotide sequence ID" value="NZ_JAUKWQ010000005.1"/>
</dbReference>
<dbReference type="Gene3D" id="1.20.1250.20">
    <property type="entry name" value="MFS general substrate transporter like domains"/>
    <property type="match status" value="2"/>
</dbReference>
<feature type="transmembrane region" description="Helical" evidence="5">
    <location>
        <begin position="289"/>
        <end position="311"/>
    </location>
</feature>
<protein>
    <submittedName>
        <fullName evidence="6">MFS transporter</fullName>
    </submittedName>
</protein>
<keyword evidence="2 5" id="KW-0812">Transmembrane</keyword>